<keyword evidence="7" id="KW-1185">Reference proteome</keyword>
<dbReference type="InterPro" id="IPR005749">
    <property type="entry name" value="Ribosomal_uL15_bac-type"/>
</dbReference>
<dbReference type="InterPro" id="IPR021131">
    <property type="entry name" value="Ribosomal_uL15/eL18"/>
</dbReference>
<evidence type="ECO:0000259" key="5">
    <source>
        <dbReference type="Pfam" id="PF00828"/>
    </source>
</evidence>
<dbReference type="SUPFAM" id="SSF52080">
    <property type="entry name" value="Ribosomal proteins L15p and L18e"/>
    <property type="match status" value="1"/>
</dbReference>
<dbReference type="PANTHER" id="PTHR12934:SF11">
    <property type="entry name" value="LARGE RIBOSOMAL SUBUNIT PROTEIN UL15M"/>
    <property type="match status" value="1"/>
</dbReference>
<keyword evidence="2 6" id="KW-0689">Ribosomal protein</keyword>
<evidence type="ECO:0000256" key="2">
    <source>
        <dbReference type="ARBA" id="ARBA00022980"/>
    </source>
</evidence>
<accession>A0A6A6H5X6</accession>
<evidence type="ECO:0000256" key="3">
    <source>
        <dbReference type="ARBA" id="ARBA00023274"/>
    </source>
</evidence>
<dbReference type="Proteomes" id="UP000800092">
    <property type="component" value="Unassembled WGS sequence"/>
</dbReference>
<reference evidence="6" key="1">
    <citation type="journal article" date="2020" name="Stud. Mycol.">
        <title>101 Dothideomycetes genomes: a test case for predicting lifestyles and emergence of pathogens.</title>
        <authorList>
            <person name="Haridas S."/>
            <person name="Albert R."/>
            <person name="Binder M."/>
            <person name="Bloem J."/>
            <person name="Labutti K."/>
            <person name="Salamov A."/>
            <person name="Andreopoulos B."/>
            <person name="Baker S."/>
            <person name="Barry K."/>
            <person name="Bills G."/>
            <person name="Bluhm B."/>
            <person name="Cannon C."/>
            <person name="Castanera R."/>
            <person name="Culley D."/>
            <person name="Daum C."/>
            <person name="Ezra D."/>
            <person name="Gonzalez J."/>
            <person name="Henrissat B."/>
            <person name="Kuo A."/>
            <person name="Liang C."/>
            <person name="Lipzen A."/>
            <person name="Lutzoni F."/>
            <person name="Magnuson J."/>
            <person name="Mondo S."/>
            <person name="Nolan M."/>
            <person name="Ohm R."/>
            <person name="Pangilinan J."/>
            <person name="Park H.-J."/>
            <person name="Ramirez L."/>
            <person name="Alfaro M."/>
            <person name="Sun H."/>
            <person name="Tritt A."/>
            <person name="Yoshinaga Y."/>
            <person name="Zwiers L.-H."/>
            <person name="Turgeon B."/>
            <person name="Goodwin S."/>
            <person name="Spatafora J."/>
            <person name="Crous P."/>
            <person name="Grigoriev I."/>
        </authorList>
    </citation>
    <scope>NUCLEOTIDE SEQUENCE</scope>
    <source>
        <strain evidence="6">Tuck. ex Michener</strain>
    </source>
</reference>
<dbReference type="InterPro" id="IPR036227">
    <property type="entry name" value="Ribosomal_uL15/eL18_sf"/>
</dbReference>
<sequence>MPPRLQFPVRTSCIVSKSLGPNSIAPFLLPFLHPQLPSCSQPSQRLRNNRNASVLSNLTSPSGAYSKKIRRGRGPASGKGKTSGRGHKGQKQHGKVPRGFTGGQTKEEVVKGKRGFKNVFAAELSPLNLDRLQTWIDEGRLDTSKPITLKELNDSRCLHGVKADGVKLLARDAHKLTHPINIVVSRASASAIDAVERAGGQVMTRYYTWQSIRRILRGQSHPTGPLENFPINPPLASGRYEYTLGYRYRLPNPASRKAIEYYRDPAHRGYLAHTLAEGEGPSLFFKTAVVQAREREKRLEAKKAKGLGQTAKDGKKREEGRLW</sequence>
<feature type="domain" description="Large ribosomal subunit protein uL15/eL18" evidence="5">
    <location>
        <begin position="126"/>
        <end position="202"/>
    </location>
</feature>
<dbReference type="GO" id="GO:0006412">
    <property type="term" value="P:translation"/>
    <property type="evidence" value="ECO:0007669"/>
    <property type="project" value="InterPro"/>
</dbReference>
<dbReference type="GO" id="GO:0003735">
    <property type="term" value="F:structural constituent of ribosome"/>
    <property type="evidence" value="ECO:0007669"/>
    <property type="project" value="InterPro"/>
</dbReference>
<evidence type="ECO:0000256" key="4">
    <source>
        <dbReference type="SAM" id="MobiDB-lite"/>
    </source>
</evidence>
<evidence type="ECO:0000256" key="1">
    <source>
        <dbReference type="ARBA" id="ARBA00007320"/>
    </source>
</evidence>
<evidence type="ECO:0000313" key="6">
    <source>
        <dbReference type="EMBL" id="KAF2233347.1"/>
    </source>
</evidence>
<feature type="region of interest" description="Disordered" evidence="4">
    <location>
        <begin position="299"/>
        <end position="323"/>
    </location>
</feature>
<dbReference type="NCBIfam" id="TIGR01071">
    <property type="entry name" value="rplO_bact"/>
    <property type="match status" value="1"/>
</dbReference>
<feature type="region of interest" description="Disordered" evidence="4">
    <location>
        <begin position="39"/>
        <end position="105"/>
    </location>
</feature>
<dbReference type="EMBL" id="ML991807">
    <property type="protein sequence ID" value="KAF2233347.1"/>
    <property type="molecule type" value="Genomic_DNA"/>
</dbReference>
<feature type="compositionally biased region" description="Basic residues" evidence="4">
    <location>
        <begin position="82"/>
        <end position="96"/>
    </location>
</feature>
<organism evidence="6 7">
    <name type="scientific">Viridothelium virens</name>
    <name type="common">Speckled blister lichen</name>
    <name type="synonym">Trypethelium virens</name>
    <dbReference type="NCBI Taxonomy" id="1048519"/>
    <lineage>
        <taxon>Eukaryota</taxon>
        <taxon>Fungi</taxon>
        <taxon>Dikarya</taxon>
        <taxon>Ascomycota</taxon>
        <taxon>Pezizomycotina</taxon>
        <taxon>Dothideomycetes</taxon>
        <taxon>Dothideomycetes incertae sedis</taxon>
        <taxon>Trypetheliales</taxon>
        <taxon>Trypetheliaceae</taxon>
        <taxon>Viridothelium</taxon>
    </lineage>
</organism>
<dbReference type="GO" id="GO:0005762">
    <property type="term" value="C:mitochondrial large ribosomal subunit"/>
    <property type="evidence" value="ECO:0007669"/>
    <property type="project" value="TreeGrafter"/>
</dbReference>
<dbReference type="HAMAP" id="MF_01341">
    <property type="entry name" value="Ribosomal_uL15"/>
    <property type="match status" value="1"/>
</dbReference>
<name>A0A6A6H5X6_VIRVR</name>
<dbReference type="Gene3D" id="3.100.10.10">
    <property type="match status" value="1"/>
</dbReference>
<dbReference type="InterPro" id="IPR030878">
    <property type="entry name" value="Ribosomal_uL15"/>
</dbReference>
<keyword evidence="3" id="KW-0687">Ribonucleoprotein</keyword>
<dbReference type="OrthoDB" id="361383at2759"/>
<feature type="compositionally biased region" description="Polar residues" evidence="4">
    <location>
        <begin position="39"/>
        <end position="63"/>
    </location>
</feature>
<dbReference type="FunFam" id="3.100.10.10:FF:000011">
    <property type="entry name" value="50S ribosomal subunit protein L15"/>
    <property type="match status" value="1"/>
</dbReference>
<dbReference type="AlphaFoldDB" id="A0A6A6H5X6"/>
<proteinExistence type="inferred from homology"/>
<dbReference type="Pfam" id="PF00828">
    <property type="entry name" value="Ribosomal_L27A"/>
    <property type="match status" value="1"/>
</dbReference>
<gene>
    <name evidence="6" type="ORF">EV356DRAFT_486952</name>
</gene>
<protein>
    <submittedName>
        <fullName evidence="6">Ribosomal protein L15</fullName>
    </submittedName>
</protein>
<dbReference type="PANTHER" id="PTHR12934">
    <property type="entry name" value="50S RIBOSOMAL PROTEIN L15"/>
    <property type="match status" value="1"/>
</dbReference>
<comment type="similarity">
    <text evidence="1">Belongs to the universal ribosomal protein uL15 family.</text>
</comment>
<feature type="compositionally biased region" description="Basic and acidic residues" evidence="4">
    <location>
        <begin position="312"/>
        <end position="323"/>
    </location>
</feature>
<evidence type="ECO:0000313" key="7">
    <source>
        <dbReference type="Proteomes" id="UP000800092"/>
    </source>
</evidence>